<dbReference type="AlphaFoldDB" id="A0A7C5THK2"/>
<gene>
    <name evidence="2" type="ORF">ENM84_00475</name>
</gene>
<feature type="transmembrane region" description="Helical" evidence="1">
    <location>
        <begin position="12"/>
        <end position="32"/>
    </location>
</feature>
<comment type="caution">
    <text evidence="2">The sequence shown here is derived from an EMBL/GenBank/DDBJ whole genome shotgun (WGS) entry which is preliminary data.</text>
</comment>
<evidence type="ECO:0000313" key="2">
    <source>
        <dbReference type="EMBL" id="HHP81117.1"/>
    </source>
</evidence>
<reference evidence="2" key="1">
    <citation type="journal article" date="2020" name="mSystems">
        <title>Genome- and Community-Level Interaction Insights into Carbon Utilization and Element Cycling Functions of Hydrothermarchaeota in Hydrothermal Sediment.</title>
        <authorList>
            <person name="Zhou Z."/>
            <person name="Liu Y."/>
            <person name="Xu W."/>
            <person name="Pan J."/>
            <person name="Luo Z.H."/>
            <person name="Li M."/>
        </authorList>
    </citation>
    <scope>NUCLEOTIDE SEQUENCE [LARGE SCALE GENOMIC DNA]</scope>
    <source>
        <strain evidence="2">SpSt-1121</strain>
    </source>
</reference>
<keyword evidence="1" id="KW-0472">Membrane</keyword>
<proteinExistence type="predicted"/>
<name>A0A7C5THK2_9CREN</name>
<evidence type="ECO:0000256" key="1">
    <source>
        <dbReference type="SAM" id="Phobius"/>
    </source>
</evidence>
<sequence length="245" mass="26773">MHLLLTAVISMMFTRILTVVISILFLSIPIVFCIGSPTIIYIAINEDGIAFVSIEAVAPSGIYSIELPIEPIASSIDIESNASIEWIYQDNTLYIFSPTTTLLNISYIANTSIENSVISFEIKTSNIVKIALHPSIILLTMLENITRFEILENNWILIEFTTPAKIEYIITTSIATPTPTPVPGVVTVTVKATSTVTSTVIATAISTVLSTTTKVETVTEWTTTTIISIVLLIIGFAIGYIIKRR</sequence>
<organism evidence="2">
    <name type="scientific">Ignisphaera aggregans</name>
    <dbReference type="NCBI Taxonomy" id="334771"/>
    <lineage>
        <taxon>Archaea</taxon>
        <taxon>Thermoproteota</taxon>
        <taxon>Thermoprotei</taxon>
        <taxon>Desulfurococcales</taxon>
        <taxon>Desulfurococcaceae</taxon>
        <taxon>Ignisphaera</taxon>
    </lineage>
</organism>
<dbReference type="EMBL" id="DRZI01000016">
    <property type="protein sequence ID" value="HHP81117.1"/>
    <property type="molecule type" value="Genomic_DNA"/>
</dbReference>
<protein>
    <submittedName>
        <fullName evidence="2">Uncharacterized protein</fullName>
    </submittedName>
</protein>
<accession>A0A7C5THK2</accession>
<feature type="transmembrane region" description="Helical" evidence="1">
    <location>
        <begin position="221"/>
        <end position="242"/>
    </location>
</feature>
<keyword evidence="1" id="KW-0812">Transmembrane</keyword>
<keyword evidence="1" id="KW-1133">Transmembrane helix</keyword>